<evidence type="ECO:0000256" key="1">
    <source>
        <dbReference type="ARBA" id="ARBA00023125"/>
    </source>
</evidence>
<dbReference type="AlphaFoldDB" id="A0A4P6JXR9"/>
<evidence type="ECO:0000259" key="2">
    <source>
        <dbReference type="PROSITE" id="PS50937"/>
    </source>
</evidence>
<dbReference type="PANTHER" id="PTHR30204:SF98">
    <property type="entry name" value="HTH-TYPE TRANSCRIPTIONAL REGULATOR ADHR"/>
    <property type="match status" value="1"/>
</dbReference>
<dbReference type="InterPro" id="IPR000551">
    <property type="entry name" value="MerR-type_HTH_dom"/>
</dbReference>
<reference evidence="3 4" key="1">
    <citation type="submission" date="2019-01" db="EMBL/GenBank/DDBJ databases">
        <title>Ktedonosporobacter rubrisoli SCAWS-G2.</title>
        <authorList>
            <person name="Huang Y."/>
            <person name="Yan B."/>
        </authorList>
    </citation>
    <scope>NUCLEOTIDE SEQUENCE [LARGE SCALE GENOMIC DNA]</scope>
    <source>
        <strain evidence="3 4">SCAWS-G2</strain>
    </source>
</reference>
<gene>
    <name evidence="3" type="ORF">EPA93_31300</name>
</gene>
<keyword evidence="1" id="KW-0238">DNA-binding</keyword>
<name>A0A4P6JXR9_KTERU</name>
<dbReference type="Proteomes" id="UP000290365">
    <property type="component" value="Chromosome"/>
</dbReference>
<dbReference type="SUPFAM" id="SSF46955">
    <property type="entry name" value="Putative DNA-binding domain"/>
    <property type="match status" value="1"/>
</dbReference>
<organism evidence="3 4">
    <name type="scientific">Ktedonosporobacter rubrisoli</name>
    <dbReference type="NCBI Taxonomy" id="2509675"/>
    <lineage>
        <taxon>Bacteria</taxon>
        <taxon>Bacillati</taxon>
        <taxon>Chloroflexota</taxon>
        <taxon>Ktedonobacteria</taxon>
        <taxon>Ktedonobacterales</taxon>
        <taxon>Ktedonosporobacteraceae</taxon>
        <taxon>Ktedonosporobacter</taxon>
    </lineage>
</organism>
<dbReference type="GO" id="GO:0003700">
    <property type="term" value="F:DNA-binding transcription factor activity"/>
    <property type="evidence" value="ECO:0007669"/>
    <property type="project" value="InterPro"/>
</dbReference>
<sequence length="136" mass="15965">MKDELTIQEVAEQTGLSVHTLRYYERVGLLDAIERASSGHRRYKAVDVTWILFLTRLRATGMSIRQMQDFANMRRRGATEEERLAFLEEHQRLVRAHMRELEDHMTVIETKIAHYKRMIAQGQNVGLELIPIESRT</sequence>
<feature type="domain" description="HTH merR-type" evidence="2">
    <location>
        <begin position="4"/>
        <end position="73"/>
    </location>
</feature>
<evidence type="ECO:0000313" key="3">
    <source>
        <dbReference type="EMBL" id="QBD80223.1"/>
    </source>
</evidence>
<dbReference type="PRINTS" id="PR00040">
    <property type="entry name" value="HTHMERR"/>
</dbReference>
<protein>
    <submittedName>
        <fullName evidence="3">MerR family transcriptional regulator</fullName>
    </submittedName>
</protein>
<accession>A0A4P6JXR9</accession>
<evidence type="ECO:0000313" key="4">
    <source>
        <dbReference type="Proteomes" id="UP000290365"/>
    </source>
</evidence>
<dbReference type="CDD" id="cd01109">
    <property type="entry name" value="HTH_YyaN"/>
    <property type="match status" value="1"/>
</dbReference>
<dbReference type="GO" id="GO:0003677">
    <property type="term" value="F:DNA binding"/>
    <property type="evidence" value="ECO:0007669"/>
    <property type="project" value="UniProtKB-KW"/>
</dbReference>
<dbReference type="InterPro" id="IPR047057">
    <property type="entry name" value="MerR_fam"/>
</dbReference>
<dbReference type="KEGG" id="kbs:EPA93_31300"/>
<proteinExistence type="predicted"/>
<dbReference type="InterPro" id="IPR009061">
    <property type="entry name" value="DNA-bd_dom_put_sf"/>
</dbReference>
<dbReference type="Pfam" id="PF13411">
    <property type="entry name" value="MerR_1"/>
    <property type="match status" value="1"/>
</dbReference>
<dbReference type="PROSITE" id="PS50937">
    <property type="entry name" value="HTH_MERR_2"/>
    <property type="match status" value="1"/>
</dbReference>
<keyword evidence="4" id="KW-1185">Reference proteome</keyword>
<dbReference type="Gene3D" id="1.10.1660.10">
    <property type="match status" value="1"/>
</dbReference>
<dbReference type="RefSeq" id="WP_129891289.1">
    <property type="nucleotide sequence ID" value="NZ_CP035758.1"/>
</dbReference>
<dbReference type="SMART" id="SM00422">
    <property type="entry name" value="HTH_MERR"/>
    <property type="match status" value="1"/>
</dbReference>
<dbReference type="OrthoDB" id="9811174at2"/>
<dbReference type="EMBL" id="CP035758">
    <property type="protein sequence ID" value="QBD80223.1"/>
    <property type="molecule type" value="Genomic_DNA"/>
</dbReference>
<dbReference type="PANTHER" id="PTHR30204">
    <property type="entry name" value="REDOX-CYCLING DRUG-SENSING TRANSCRIPTIONAL ACTIVATOR SOXR"/>
    <property type="match status" value="1"/>
</dbReference>